<dbReference type="Gene3D" id="3.20.20.100">
    <property type="entry name" value="NADP-dependent oxidoreductase domain"/>
    <property type="match status" value="1"/>
</dbReference>
<dbReference type="OrthoDB" id="9773828at2"/>
<dbReference type="PRINTS" id="PR00069">
    <property type="entry name" value="ALDKETRDTASE"/>
</dbReference>
<proteinExistence type="predicted"/>
<evidence type="ECO:0000259" key="1">
    <source>
        <dbReference type="Pfam" id="PF00248"/>
    </source>
</evidence>
<dbReference type="EMBL" id="AP022345">
    <property type="protein sequence ID" value="BBU68015.1"/>
    <property type="molecule type" value="Genomic_DNA"/>
</dbReference>
<protein>
    <submittedName>
        <fullName evidence="2">Aldo/keto reductase</fullName>
    </submittedName>
</protein>
<accession>A0A7R6R404</accession>
<feature type="domain" description="NADP-dependent oxidoreductase" evidence="1">
    <location>
        <begin position="2"/>
        <end position="265"/>
    </location>
</feature>
<dbReference type="PANTHER" id="PTHR43312">
    <property type="entry name" value="D-THREO-ALDOSE 1-DEHYDROGENASE"/>
    <property type="match status" value="1"/>
</dbReference>
<organism evidence="2 3">
    <name type="scientific">Fluviibacter phosphoraccumulans</name>
    <dbReference type="NCBI Taxonomy" id="1751046"/>
    <lineage>
        <taxon>Bacteria</taxon>
        <taxon>Pseudomonadati</taxon>
        <taxon>Pseudomonadota</taxon>
        <taxon>Betaproteobacteria</taxon>
        <taxon>Rhodocyclales</taxon>
        <taxon>Fluviibacteraceae</taxon>
        <taxon>Fluviibacter</taxon>
    </lineage>
</organism>
<evidence type="ECO:0000313" key="3">
    <source>
        <dbReference type="Proteomes" id="UP000463961"/>
    </source>
</evidence>
<dbReference type="InterPro" id="IPR020471">
    <property type="entry name" value="AKR"/>
</dbReference>
<reference evidence="3" key="1">
    <citation type="submission" date="2020-01" db="EMBL/GenBank/DDBJ databases">
        <title>Phosphoaccumulans saitamaens gen. nov., sp. nov., a polyphosphate accumulating bacterium isolated from surface river water.</title>
        <authorList>
            <person name="Watanabe K."/>
            <person name="Suda W."/>
        </authorList>
    </citation>
    <scope>NUCLEOTIDE SEQUENCE [LARGE SCALE GENOMIC DNA]</scope>
    <source>
        <strain evidence="3">ICHIAU1</strain>
    </source>
</reference>
<dbReference type="AlphaFoldDB" id="A0A7R6R404"/>
<keyword evidence="3" id="KW-1185">Reference proteome</keyword>
<dbReference type="GO" id="GO:0016491">
    <property type="term" value="F:oxidoreductase activity"/>
    <property type="evidence" value="ECO:0007669"/>
    <property type="project" value="InterPro"/>
</dbReference>
<dbReference type="Pfam" id="PF00248">
    <property type="entry name" value="Aldo_ket_red"/>
    <property type="match status" value="1"/>
</dbReference>
<dbReference type="CDD" id="cd19097">
    <property type="entry name" value="AKR_unchar"/>
    <property type="match status" value="1"/>
</dbReference>
<sequence length="288" mass="31782">MKLALGTVQFGLDYGVANNSGRVSLEEASSILERARQVGITTLDTAIAYGDSESVLGSIGVKPWAVVTKLPAVPKGCNNINVWVREQVASSIARLNVERLYGLLLHRPTELLENNGFSLFAAMQDLKSEGLVDKIGVSVYGPNELGLLFDKFNFDLVQAPLNILDRTLVVTGWADRLKQAGVEVHTRSAFLQGLLLIPPHERPIKFNGWAEVWDEWDRWLAETGLSPLQACLKYVTSLDFVDRVLVGVDSVEQLNQIVDAATGKLPSLPLFKYLRDERLINPATWGDL</sequence>
<dbReference type="InterPro" id="IPR036812">
    <property type="entry name" value="NAD(P)_OxRdtase_dom_sf"/>
</dbReference>
<gene>
    <name evidence="2" type="ORF">ICHIAU1_02980</name>
</gene>
<dbReference type="SUPFAM" id="SSF51430">
    <property type="entry name" value="NAD(P)-linked oxidoreductase"/>
    <property type="match status" value="1"/>
</dbReference>
<dbReference type="Proteomes" id="UP000463961">
    <property type="component" value="Chromosome"/>
</dbReference>
<name>A0A7R6R404_9RHOO</name>
<dbReference type="InterPro" id="IPR053135">
    <property type="entry name" value="AKR2_Oxidoreductase"/>
</dbReference>
<evidence type="ECO:0000313" key="2">
    <source>
        <dbReference type="EMBL" id="BBU68015.1"/>
    </source>
</evidence>
<dbReference type="RefSeq" id="WP_162049035.1">
    <property type="nucleotide sequence ID" value="NZ_AP022345.1"/>
</dbReference>
<dbReference type="PANTHER" id="PTHR43312:SF1">
    <property type="entry name" value="NADP-DEPENDENT OXIDOREDUCTASE DOMAIN-CONTAINING PROTEIN"/>
    <property type="match status" value="1"/>
</dbReference>
<dbReference type="InterPro" id="IPR023210">
    <property type="entry name" value="NADP_OxRdtase_dom"/>
</dbReference>